<dbReference type="Pfam" id="PF09413">
    <property type="entry name" value="DUF2007"/>
    <property type="match status" value="1"/>
</dbReference>
<evidence type="ECO:0000313" key="3">
    <source>
        <dbReference type="Proteomes" id="UP000321926"/>
    </source>
</evidence>
<keyword evidence="3" id="KW-1185">Reference proteome</keyword>
<feature type="domain" description="DUF2007" evidence="1">
    <location>
        <begin position="6"/>
        <end position="69"/>
    </location>
</feature>
<dbReference type="InterPro" id="IPR011322">
    <property type="entry name" value="N-reg_PII-like_a/b"/>
</dbReference>
<evidence type="ECO:0000259" key="1">
    <source>
        <dbReference type="Pfam" id="PF09413"/>
    </source>
</evidence>
<dbReference type="InterPro" id="IPR018551">
    <property type="entry name" value="DUF2007"/>
</dbReference>
<sequence length="148" mass="16704">MALRLVTIATFNQPTEAHILKGRLESEGIPCYLGDEHIVGAHPFYSVAVGGVKLQVAEQHEAEARHLVELVQSGRGHLDPDDDIELAPFMQEHEPQTCCPICDSEHVQEENYSKTVFSFVYLLLGFPPPFFKRKYKCSACGYAWKQKK</sequence>
<evidence type="ECO:0000313" key="2">
    <source>
        <dbReference type="EMBL" id="TXK37996.1"/>
    </source>
</evidence>
<name>A0A5C8JLU3_9BACT</name>
<protein>
    <submittedName>
        <fullName evidence="2">DUF2007 domain-containing protein</fullName>
    </submittedName>
</protein>
<proteinExistence type="predicted"/>
<accession>A0A5C8JLU3</accession>
<dbReference type="SUPFAM" id="SSF54913">
    <property type="entry name" value="GlnB-like"/>
    <property type="match status" value="1"/>
</dbReference>
<comment type="caution">
    <text evidence="2">The sequence shown here is derived from an EMBL/GenBank/DDBJ whole genome shotgun (WGS) entry which is preliminary data.</text>
</comment>
<reference evidence="2 3" key="1">
    <citation type="submission" date="2019-08" db="EMBL/GenBank/DDBJ databases">
        <authorList>
            <person name="Shi S."/>
        </authorList>
    </citation>
    <scope>NUCLEOTIDE SEQUENCE [LARGE SCALE GENOMIC DNA]</scope>
    <source>
        <strain evidence="2 3">GY10130</strain>
    </source>
</reference>
<dbReference type="EMBL" id="VRTY01000054">
    <property type="protein sequence ID" value="TXK37996.1"/>
    <property type="molecule type" value="Genomic_DNA"/>
</dbReference>
<dbReference type="OrthoDB" id="8480302at2"/>
<dbReference type="RefSeq" id="WP_147922457.1">
    <property type="nucleotide sequence ID" value="NZ_VRTY01000054.1"/>
</dbReference>
<dbReference type="Proteomes" id="UP000321926">
    <property type="component" value="Unassembled WGS sequence"/>
</dbReference>
<dbReference type="Gene3D" id="3.30.70.790">
    <property type="entry name" value="UreE, C-terminal domain"/>
    <property type="match status" value="1"/>
</dbReference>
<dbReference type="AlphaFoldDB" id="A0A5C8JLU3"/>
<organism evidence="2 3">
    <name type="scientific">Pontibacter qinzhouensis</name>
    <dbReference type="NCBI Taxonomy" id="2603253"/>
    <lineage>
        <taxon>Bacteria</taxon>
        <taxon>Pseudomonadati</taxon>
        <taxon>Bacteroidota</taxon>
        <taxon>Cytophagia</taxon>
        <taxon>Cytophagales</taxon>
        <taxon>Hymenobacteraceae</taxon>
        <taxon>Pontibacter</taxon>
    </lineage>
</organism>
<gene>
    <name evidence="2" type="ORF">FVR03_14385</name>
</gene>